<feature type="transmembrane region" description="Helical" evidence="1">
    <location>
        <begin position="39"/>
        <end position="58"/>
    </location>
</feature>
<feature type="transmembrane region" description="Helical" evidence="1">
    <location>
        <begin position="7"/>
        <end position="33"/>
    </location>
</feature>
<dbReference type="EMBL" id="JTAK01000002">
    <property type="protein sequence ID" value="KHO65954.1"/>
    <property type="molecule type" value="Genomic_DNA"/>
</dbReference>
<evidence type="ECO:0000313" key="2">
    <source>
        <dbReference type="EMBL" id="KHO65954.1"/>
    </source>
</evidence>
<keyword evidence="1" id="KW-0472">Membrane</keyword>
<proteinExistence type="predicted"/>
<keyword evidence="3" id="KW-1185">Reference proteome</keyword>
<gene>
    <name evidence="2" type="ORF">PT85_07990</name>
</gene>
<dbReference type="AlphaFoldDB" id="A0A0B3BZ43"/>
<name>A0A0B3BZ43_9PSED</name>
<comment type="caution">
    <text evidence="2">The sequence shown here is derived from an EMBL/GenBank/DDBJ whole genome shotgun (WGS) entry which is preliminary data.</text>
</comment>
<organism evidence="2 3">
    <name type="scientific">Pseudomonas flexibilis</name>
    <dbReference type="NCBI Taxonomy" id="706570"/>
    <lineage>
        <taxon>Bacteria</taxon>
        <taxon>Pseudomonadati</taxon>
        <taxon>Pseudomonadota</taxon>
        <taxon>Gammaproteobacteria</taxon>
        <taxon>Pseudomonadales</taxon>
        <taxon>Pseudomonadaceae</taxon>
        <taxon>Pseudomonas</taxon>
    </lineage>
</organism>
<keyword evidence="1" id="KW-0812">Transmembrane</keyword>
<evidence type="ECO:0000256" key="1">
    <source>
        <dbReference type="SAM" id="Phobius"/>
    </source>
</evidence>
<keyword evidence="1" id="KW-1133">Transmembrane helix</keyword>
<dbReference type="Proteomes" id="UP000030980">
    <property type="component" value="Unassembled WGS sequence"/>
</dbReference>
<reference evidence="2 3" key="1">
    <citation type="submission" date="2014-11" db="EMBL/GenBank/DDBJ databases">
        <title>Genome sequence of Pseudomonas tuomuerensis JCM 14085.</title>
        <authorList>
            <person name="Shin S.-K."/>
            <person name="Yi H."/>
        </authorList>
    </citation>
    <scope>NUCLEOTIDE SEQUENCE [LARGE SCALE GENOMIC DNA]</scope>
    <source>
        <strain evidence="2 3">JCM 14085</strain>
    </source>
</reference>
<protein>
    <submittedName>
        <fullName evidence="2">Uncharacterized protein</fullName>
    </submittedName>
</protein>
<evidence type="ECO:0000313" key="3">
    <source>
        <dbReference type="Proteomes" id="UP000030980"/>
    </source>
</evidence>
<accession>A0A0B3BZ43</accession>
<sequence length="66" mass="7482">MMSTQLLIYIANHVGMISVLMMCLNNVSMILWLEKQSEMQWMVATLLMMNVMSVGKALSSMKKVVV</sequence>